<dbReference type="GeneID" id="68096337"/>
<feature type="region of interest" description="Disordered" evidence="1">
    <location>
        <begin position="467"/>
        <end position="508"/>
    </location>
</feature>
<name>A0AA88KQD8_NAELO</name>
<feature type="compositionally biased region" description="Polar residues" evidence="1">
    <location>
        <begin position="383"/>
        <end position="393"/>
    </location>
</feature>
<feature type="compositionally biased region" description="Polar residues" evidence="1">
    <location>
        <begin position="345"/>
        <end position="370"/>
    </location>
</feature>
<evidence type="ECO:0000313" key="2">
    <source>
        <dbReference type="EMBL" id="KAG2394118.1"/>
    </source>
</evidence>
<feature type="region of interest" description="Disordered" evidence="1">
    <location>
        <begin position="63"/>
        <end position="84"/>
    </location>
</feature>
<dbReference type="InterPro" id="IPR035899">
    <property type="entry name" value="DBL_dom_sf"/>
</dbReference>
<dbReference type="Proteomes" id="UP000816034">
    <property type="component" value="Unassembled WGS sequence"/>
</dbReference>
<evidence type="ECO:0000313" key="3">
    <source>
        <dbReference type="Proteomes" id="UP000816034"/>
    </source>
</evidence>
<feature type="compositionally biased region" description="Acidic residues" evidence="1">
    <location>
        <begin position="468"/>
        <end position="479"/>
    </location>
</feature>
<feature type="compositionally biased region" description="Polar residues" evidence="1">
    <location>
        <begin position="63"/>
        <end position="75"/>
    </location>
</feature>
<feature type="region of interest" description="Disordered" evidence="1">
    <location>
        <begin position="317"/>
        <end position="454"/>
    </location>
</feature>
<comment type="caution">
    <text evidence="2">The sequence shown here is derived from an EMBL/GenBank/DDBJ whole genome shotgun (WGS) entry which is preliminary data.</text>
</comment>
<sequence>MTQNTTSEEKNNLTNVNCPTQIIMMGQTMERDAPNMDAPLENIDVNQISDGLEDITNFQHQELNSSQHTTIPNQGRDSKETPGSVKLQPVQVKNEFFQGSNTKALSKKSEPYQPTPRQLKSLDKLSVLPQWRVDLQNKNKEEIEFRNRLKEKYKTEMYGSCDGYLKKLQEIHETKKSISKSFTASKKPAYVPEGKYVPPPKPKKTIEEDKLVFKKRFEYNQKVAKVILEDNLKKSERIKIEKQKEQERLKEEERKKKEMETERKKKETEERRKQLAQMKEKKPPVSGEELHKARMEKLRQEKLKVLAKKKVDIQYPVMKKLASKKKLDTTNTTEQKERVEEKKNQLGSSELMVSSSELTAKSSIQNNEAEQTVKDLEMPNCEQPEQQELNQPVHNIEEDNEVEYESLDEEETEELHDVHEVENDETKESNLDHTSIPQQEDKPQTVISDNVNGNNVWEADHNISLNLSDDDLSEDECDDGSEHGNDEDIQSPSHTKEPNDISGDRPLDETDLIAKKIISELVSHYEEIQGHIQKCFATYANDIFDQGLLSSDEYSNVFSGLGTVRSAVANMVSDLKTAMDSCDNSCDIWESSNIETMKEVYITYIRSLPLALETSLTAFRQTPKFQSLVSSKSNDLFFYLMIPVEMIFSLSKTVQDLVRYRPYDESVKSMLACIEDLQTIRIEITDSNYSTFKVLELYNKLKTTEILSKKRNLLKEGVLSTEADSHSVFLFSDSLVVLTPSKHWFIPFKITDDITGEYNVVVTKDSDENTLEIDEHEVSFHVRYKFDSYAQVKEWNKAFKACLE</sequence>
<evidence type="ECO:0008006" key="4">
    <source>
        <dbReference type="Google" id="ProtNLM"/>
    </source>
</evidence>
<keyword evidence="3" id="KW-1185">Reference proteome</keyword>
<proteinExistence type="predicted"/>
<feature type="compositionally biased region" description="Polar residues" evidence="1">
    <location>
        <begin position="445"/>
        <end position="454"/>
    </location>
</feature>
<evidence type="ECO:0000256" key="1">
    <source>
        <dbReference type="SAM" id="MobiDB-lite"/>
    </source>
</evidence>
<dbReference type="SUPFAM" id="SSF48065">
    <property type="entry name" value="DBL homology domain (DH-domain)"/>
    <property type="match status" value="1"/>
</dbReference>
<feature type="compositionally biased region" description="Basic and acidic residues" evidence="1">
    <location>
        <begin position="334"/>
        <end position="344"/>
    </location>
</feature>
<dbReference type="EMBL" id="PYSW02000001">
    <property type="protein sequence ID" value="KAG2394118.1"/>
    <property type="molecule type" value="Genomic_DNA"/>
</dbReference>
<gene>
    <name evidence="2" type="ORF">C9374_003882</name>
</gene>
<organism evidence="2 3">
    <name type="scientific">Naegleria lovaniensis</name>
    <name type="common">Amoeba</name>
    <dbReference type="NCBI Taxonomy" id="51637"/>
    <lineage>
        <taxon>Eukaryota</taxon>
        <taxon>Discoba</taxon>
        <taxon>Heterolobosea</taxon>
        <taxon>Tetramitia</taxon>
        <taxon>Eutetramitia</taxon>
        <taxon>Vahlkampfiidae</taxon>
        <taxon>Naegleria</taxon>
    </lineage>
</organism>
<feature type="compositionally biased region" description="Basic and acidic residues" evidence="1">
    <location>
        <begin position="494"/>
        <end position="508"/>
    </location>
</feature>
<dbReference type="AlphaFoldDB" id="A0AA88KQD8"/>
<accession>A0AA88KQD8</accession>
<feature type="region of interest" description="Disordered" evidence="1">
    <location>
        <begin position="97"/>
        <end position="116"/>
    </location>
</feature>
<feature type="compositionally biased region" description="Acidic residues" evidence="1">
    <location>
        <begin position="398"/>
        <end position="414"/>
    </location>
</feature>
<reference evidence="2 3" key="1">
    <citation type="journal article" date="2018" name="BMC Genomics">
        <title>The genome of Naegleria lovaniensis, the basis for a comparative approach to unravel pathogenicity factors of the human pathogenic amoeba N. fowleri.</title>
        <authorList>
            <person name="Liechti N."/>
            <person name="Schurch N."/>
            <person name="Bruggmann R."/>
            <person name="Wittwer M."/>
        </authorList>
    </citation>
    <scope>NUCLEOTIDE SEQUENCE [LARGE SCALE GENOMIC DNA]</scope>
    <source>
        <strain evidence="2 3">ATCC 30569</strain>
    </source>
</reference>
<feature type="region of interest" description="Disordered" evidence="1">
    <location>
        <begin position="237"/>
        <end position="294"/>
    </location>
</feature>
<dbReference type="RefSeq" id="XP_044556012.1">
    <property type="nucleotide sequence ID" value="XM_044693459.1"/>
</dbReference>
<feature type="compositionally biased region" description="Basic and acidic residues" evidence="1">
    <location>
        <begin position="415"/>
        <end position="431"/>
    </location>
</feature>
<protein>
    <recommendedName>
        <fullName evidence="4">DH domain-containing protein</fullName>
    </recommendedName>
</protein>